<comment type="subcellular location">
    <subcellularLocation>
        <location evidence="1">Nucleus</location>
    </subcellularLocation>
    <subcellularLocation>
        <location evidence="1">Cytoplasm</location>
    </subcellularLocation>
    <text evidence="1">Shuttles between the nucleus and the cytoplasm.</text>
</comment>
<reference evidence="3" key="1">
    <citation type="submission" date="2022-11" db="EMBL/GenBank/DDBJ databases">
        <authorList>
            <person name="Kikuchi T."/>
        </authorList>
    </citation>
    <scope>NUCLEOTIDE SEQUENCE</scope>
    <source>
        <strain evidence="3">PS1010</strain>
    </source>
</reference>
<keyword evidence="4" id="KW-1185">Reference proteome</keyword>
<dbReference type="OrthoDB" id="26399at2759"/>
<dbReference type="GO" id="GO:0016363">
    <property type="term" value="C:nuclear matrix"/>
    <property type="evidence" value="ECO:0007669"/>
    <property type="project" value="TreeGrafter"/>
</dbReference>
<feature type="domain" description="Exportin-T C-terminal" evidence="2">
    <location>
        <begin position="74"/>
        <end position="551"/>
    </location>
</feature>
<evidence type="ECO:0000259" key="2">
    <source>
        <dbReference type="Pfam" id="PF19282"/>
    </source>
</evidence>
<keyword evidence="1" id="KW-0963">Cytoplasm</keyword>
<dbReference type="InterPro" id="IPR045546">
    <property type="entry name" value="Exportin-T_C"/>
</dbReference>
<dbReference type="GO" id="GO:0031267">
    <property type="term" value="F:small GTPase binding"/>
    <property type="evidence" value="ECO:0007669"/>
    <property type="project" value="InterPro"/>
</dbReference>
<dbReference type="PANTHER" id="PTHR15952">
    <property type="entry name" value="EXPORTIN-T/LOS1"/>
    <property type="match status" value="1"/>
</dbReference>
<keyword evidence="1" id="KW-0813">Transport</keyword>
<dbReference type="GO" id="GO:0005643">
    <property type="term" value="C:nuclear pore"/>
    <property type="evidence" value="ECO:0007669"/>
    <property type="project" value="TreeGrafter"/>
</dbReference>
<gene>
    <name evidence="3" type="ORF">CAMP_LOCUS12516</name>
</gene>
<dbReference type="InterPro" id="IPR016024">
    <property type="entry name" value="ARM-type_fold"/>
</dbReference>
<dbReference type="PANTHER" id="PTHR15952:SF11">
    <property type="entry name" value="EXPORTIN-T"/>
    <property type="match status" value="1"/>
</dbReference>
<dbReference type="Pfam" id="PF19282">
    <property type="entry name" value="Exportin-T"/>
    <property type="match status" value="1"/>
</dbReference>
<dbReference type="InterPro" id="IPR040017">
    <property type="entry name" value="XPOT"/>
</dbReference>
<protein>
    <recommendedName>
        <fullName evidence="1">Exportin-T</fullName>
    </recommendedName>
    <alternativeName>
        <fullName evidence="1">Exportin(tRNA)</fullName>
    </alternativeName>
    <alternativeName>
        <fullName evidence="1">tRNA exportin</fullName>
    </alternativeName>
</protein>
<organism evidence="3 4">
    <name type="scientific">Caenorhabditis angaria</name>
    <dbReference type="NCBI Taxonomy" id="860376"/>
    <lineage>
        <taxon>Eukaryota</taxon>
        <taxon>Metazoa</taxon>
        <taxon>Ecdysozoa</taxon>
        <taxon>Nematoda</taxon>
        <taxon>Chromadorea</taxon>
        <taxon>Rhabditida</taxon>
        <taxon>Rhabditina</taxon>
        <taxon>Rhabditomorpha</taxon>
        <taxon>Rhabditoidea</taxon>
        <taxon>Rhabditidae</taxon>
        <taxon>Peloderinae</taxon>
        <taxon>Caenorhabditis</taxon>
    </lineage>
</organism>
<comment type="function">
    <text evidence="1">tRNA nucleus export receptor which facilitates tRNA translocation across the nuclear pore complex.</text>
</comment>
<keyword evidence="1" id="KW-0539">Nucleus</keyword>
<dbReference type="EMBL" id="CANHGI010000004">
    <property type="protein sequence ID" value="CAI5449879.1"/>
    <property type="molecule type" value="Genomic_DNA"/>
</dbReference>
<keyword evidence="1" id="KW-0820">tRNA-binding</keyword>
<dbReference type="GO" id="GO:0005737">
    <property type="term" value="C:cytoplasm"/>
    <property type="evidence" value="ECO:0007669"/>
    <property type="project" value="UniProtKB-SubCell"/>
</dbReference>
<dbReference type="GO" id="GO:0071528">
    <property type="term" value="P:tRNA re-export from nucleus"/>
    <property type="evidence" value="ECO:0007669"/>
    <property type="project" value="UniProtKB-UniRule"/>
</dbReference>
<evidence type="ECO:0000313" key="4">
    <source>
        <dbReference type="Proteomes" id="UP001152747"/>
    </source>
</evidence>
<accession>A0A9P1IT99</accession>
<dbReference type="GO" id="GO:0000049">
    <property type="term" value="F:tRNA binding"/>
    <property type="evidence" value="ECO:0007669"/>
    <property type="project" value="UniProtKB-UniRule"/>
</dbReference>
<dbReference type="Gene3D" id="1.25.10.10">
    <property type="entry name" value="Leucine-rich Repeat Variant"/>
    <property type="match status" value="1"/>
</dbReference>
<evidence type="ECO:0000256" key="1">
    <source>
        <dbReference type="RuleBase" id="RU366037"/>
    </source>
</evidence>
<dbReference type="SUPFAM" id="SSF48371">
    <property type="entry name" value="ARM repeat"/>
    <property type="match status" value="1"/>
</dbReference>
<sequence>MGLCASSILEREQEEIVVELASLAQPAVEVLNNSDPDLSELSIDILKSYITFLLKFYPENTGLIEKVIQVALKRYVMGEDLNIDGDGEDETEFQEYRRELRGLLNSVGLKRPEMIIVALEPWTLEITANGGTQVQIHRIEALLHIIFHLHEIIPSNMLQSPREGISQRAARLPLLILEGLLLDGRSTTVHVTYFELACRYERLLTLQQPQQPAVIPQIAGAFLDQRGIAIPAVNVRTRIVYLFTRFVKAHKTVLSGLVSEVITRLAPLLAVSPQSDSNQTLSSDDQAYVFEATATLIVYGNLTTEMKAQYFGELSTTLAMRFENGLVELNAARARNADEETIQTILTFMSNVIIYCSRMSKAFNNVQSMKSCSCVDIYLKLLKLFIDTLSPENAFLLESTRQFAHRLVVSLEDELLPYLRGVFEKLALVSVDLDAMNHLLIFCHQAVAKFKKAMLTSGVDLGNVLAISARAAMQEQENITAAKDDSQRALIYVQRAFLQLLYTVICNDCIEALSNAGLLDHILEAAARLALSSDQTSQKVALGCLSKISQLSPTWSARTLRIALEVPTLPHITPSDAGSSIVVHEVCTTLTTLLQSDPNGFSQALRELLPNNNFSNQLLTALTTLKGKSLDREVMSLYTSLRQSIC</sequence>
<comment type="similarity">
    <text evidence="1">Belongs to the exportin family.</text>
</comment>
<dbReference type="AlphaFoldDB" id="A0A9P1IT99"/>
<comment type="caution">
    <text evidence="3">The sequence shown here is derived from an EMBL/GenBank/DDBJ whole genome shotgun (WGS) entry which is preliminary data.</text>
</comment>
<proteinExistence type="inferred from homology"/>
<dbReference type="Proteomes" id="UP001152747">
    <property type="component" value="Unassembled WGS sequence"/>
</dbReference>
<evidence type="ECO:0000313" key="3">
    <source>
        <dbReference type="EMBL" id="CAI5449879.1"/>
    </source>
</evidence>
<keyword evidence="1" id="KW-0694">RNA-binding</keyword>
<name>A0A9P1IT99_9PELO</name>
<dbReference type="InterPro" id="IPR011989">
    <property type="entry name" value="ARM-like"/>
</dbReference>